<dbReference type="Proteomes" id="UP000694846">
    <property type="component" value="Unplaced"/>
</dbReference>
<sequence length="518" mass="60654">MDEEDFQFKHVPKDDFDRTYKKVIRGRQKQKDNQEWNNYMESVKETDPTDLSLIKNATEIKHRKDLFVKHTKKQLNSLDSVNVLSLYNPNDRNHLHGLRSRLFITFNEFSTIVKNELLPPVTKITKKVQIKCDQQAEMDYITDLNLLFSEIKEESKNKNVYQKQNKTNSLLKTTFQSKLIQCYKLAIDAIKLCSKTLKAGVYNAIQCKMKNLIQIISSLSLTTRKYLFGELYKKKKEESFDLVQHCKVLLNMLDEYGFEDMENDNHINFNGNSVLHSFSEKVINKPRTQLFGANSNRLSMYKNTKPVIGSKYARECSKKQQLSKNNKMYDELLCKETENRFSNENIKTAIEEYSSFEDQTIILNKTDTESGFKDVANVSQIYTNKKNIQPLYLENFHTTKLETPDNVGFYIIKDNRSLFDIANIETETTKENPWKNFPLKDLNISREGRILLSIRPEEAYIFDLYAKQFKESKRSKTEMDIIFNVTESIKNNMLDEVLTKAIDGMIQMLIMSELHNSL</sequence>
<evidence type="ECO:0000313" key="1">
    <source>
        <dbReference type="Proteomes" id="UP000694846"/>
    </source>
</evidence>
<dbReference type="AlphaFoldDB" id="A0A8B8FRQ0"/>
<name>A0A8B8FRQ0_9HEMI</name>
<accession>A0A8B8FRQ0</accession>
<dbReference type="OrthoDB" id="6602552at2759"/>
<gene>
    <name evidence="2" type="primary">LOC112685471</name>
</gene>
<evidence type="ECO:0000313" key="2">
    <source>
        <dbReference type="RefSeq" id="XP_025413153.1"/>
    </source>
</evidence>
<reference evidence="2" key="1">
    <citation type="submission" date="2025-08" db="UniProtKB">
        <authorList>
            <consortium name="RefSeq"/>
        </authorList>
    </citation>
    <scope>IDENTIFICATION</scope>
    <source>
        <tissue evidence="2">Whole body</tissue>
    </source>
</reference>
<protein>
    <submittedName>
        <fullName evidence="2">Uncharacterized protein LOC112685471</fullName>
    </submittedName>
</protein>
<dbReference type="GeneID" id="112685471"/>
<dbReference type="RefSeq" id="XP_025413153.1">
    <property type="nucleotide sequence ID" value="XM_025557368.1"/>
</dbReference>
<keyword evidence="1" id="KW-1185">Reference proteome</keyword>
<organism evidence="1 2">
    <name type="scientific">Sipha flava</name>
    <name type="common">yellow sugarcane aphid</name>
    <dbReference type="NCBI Taxonomy" id="143950"/>
    <lineage>
        <taxon>Eukaryota</taxon>
        <taxon>Metazoa</taxon>
        <taxon>Ecdysozoa</taxon>
        <taxon>Arthropoda</taxon>
        <taxon>Hexapoda</taxon>
        <taxon>Insecta</taxon>
        <taxon>Pterygota</taxon>
        <taxon>Neoptera</taxon>
        <taxon>Paraneoptera</taxon>
        <taxon>Hemiptera</taxon>
        <taxon>Sternorrhyncha</taxon>
        <taxon>Aphidomorpha</taxon>
        <taxon>Aphidoidea</taxon>
        <taxon>Aphididae</taxon>
        <taxon>Sipha</taxon>
    </lineage>
</organism>
<proteinExistence type="predicted"/>